<keyword evidence="4 5" id="KW-0472">Membrane</keyword>
<dbReference type="AlphaFoldDB" id="A0A3N0AWA1"/>
<keyword evidence="3 5" id="KW-1133">Transmembrane helix</keyword>
<feature type="transmembrane region" description="Helical" evidence="5">
    <location>
        <begin position="51"/>
        <end position="72"/>
    </location>
</feature>
<feature type="transmembrane region" description="Helical" evidence="5">
    <location>
        <begin position="261"/>
        <end position="285"/>
    </location>
</feature>
<feature type="transmembrane region" description="Helical" evidence="5">
    <location>
        <begin position="21"/>
        <end position="45"/>
    </location>
</feature>
<dbReference type="Pfam" id="PF00654">
    <property type="entry name" value="Voltage_CLC"/>
    <property type="match status" value="1"/>
</dbReference>
<dbReference type="Gene3D" id="1.10.3080.10">
    <property type="entry name" value="Clc chloride channel"/>
    <property type="match status" value="1"/>
</dbReference>
<feature type="transmembrane region" description="Helical" evidence="5">
    <location>
        <begin position="337"/>
        <end position="356"/>
    </location>
</feature>
<comment type="caution">
    <text evidence="6">The sequence shown here is derived from an EMBL/GenBank/DDBJ whole genome shotgun (WGS) entry which is preliminary data.</text>
</comment>
<proteinExistence type="predicted"/>
<gene>
    <name evidence="6" type="ORF">DMP10_03170</name>
</gene>
<sequence>MKARRHAVKGASSVQVLRHGVFAVAVGVVGAAASVVLCLVVGWAYDLVCAHGWLLYLLPIFAVASLLLYRALKLPLDTTTHTVINDICADRPISPALAPGILLGTALSILGGASVGKEAAALHMGASLGDLVARPLKLRPLTGVWKGGSRADGAGGADGGDGAVGSAGASKGAGNAGGAAASGGVHAYAASCGMAACFAALFFAPLGSTAFVIELSRYDRSVWRHAPFMLLACFVAFGLASIIGIGDVIPKVPLPALSWPVVGQCVVIAVACALVGTVYIQIIDGAQRLTKRISQNYYLWAALGGVLMAVLVTLFDWRGFEGTGANLLSDALAGRAGGWTFAVKTLLTIVCLGLWLRGGEIMPTFTVGALLGASCTVMTQGDPAFSAAVGLVAFFAAMSRCPVTAFLMGCEIFGWAAAPAFALAVAVSFSLGRDVGLYGRGATGILKRATSAARARLVVKKP</sequence>
<accession>A0A3N0AWA1</accession>
<name>A0A3N0AWA1_9ACTN</name>
<feature type="transmembrane region" description="Helical" evidence="5">
    <location>
        <begin position="297"/>
        <end position="317"/>
    </location>
</feature>
<dbReference type="EMBL" id="QICA01000004">
    <property type="protein sequence ID" value="RNL38890.1"/>
    <property type="molecule type" value="Genomic_DNA"/>
</dbReference>
<evidence type="ECO:0000313" key="6">
    <source>
        <dbReference type="EMBL" id="RNL38890.1"/>
    </source>
</evidence>
<dbReference type="Proteomes" id="UP000278327">
    <property type="component" value="Unassembled WGS sequence"/>
</dbReference>
<feature type="transmembrane region" description="Helical" evidence="5">
    <location>
        <begin position="228"/>
        <end position="249"/>
    </location>
</feature>
<feature type="transmembrane region" description="Helical" evidence="5">
    <location>
        <begin position="93"/>
        <end position="115"/>
    </location>
</feature>
<feature type="transmembrane region" description="Helical" evidence="5">
    <location>
        <begin position="188"/>
        <end position="216"/>
    </location>
</feature>
<dbReference type="InterPro" id="IPR014743">
    <property type="entry name" value="Cl-channel_core"/>
</dbReference>
<keyword evidence="2 5" id="KW-0812">Transmembrane</keyword>
<dbReference type="InterPro" id="IPR001807">
    <property type="entry name" value="ClC"/>
</dbReference>
<comment type="subcellular location">
    <subcellularLocation>
        <location evidence="1">Membrane</location>
        <topology evidence="1">Multi-pass membrane protein</topology>
    </subcellularLocation>
</comment>
<keyword evidence="7" id="KW-1185">Reference proteome</keyword>
<dbReference type="GO" id="GO:0015108">
    <property type="term" value="F:chloride transmembrane transporter activity"/>
    <property type="evidence" value="ECO:0007669"/>
    <property type="project" value="InterPro"/>
</dbReference>
<feature type="transmembrane region" description="Helical" evidence="5">
    <location>
        <begin position="384"/>
        <end position="406"/>
    </location>
</feature>
<feature type="transmembrane region" description="Helical" evidence="5">
    <location>
        <begin position="412"/>
        <end position="431"/>
    </location>
</feature>
<evidence type="ECO:0000256" key="4">
    <source>
        <dbReference type="ARBA" id="ARBA00023136"/>
    </source>
</evidence>
<evidence type="ECO:0000256" key="3">
    <source>
        <dbReference type="ARBA" id="ARBA00022989"/>
    </source>
</evidence>
<evidence type="ECO:0000256" key="2">
    <source>
        <dbReference type="ARBA" id="ARBA00022692"/>
    </source>
</evidence>
<evidence type="ECO:0000313" key="7">
    <source>
        <dbReference type="Proteomes" id="UP000278327"/>
    </source>
</evidence>
<evidence type="ECO:0000256" key="5">
    <source>
        <dbReference type="SAM" id="Phobius"/>
    </source>
</evidence>
<protein>
    <submittedName>
        <fullName evidence="6">Chloride channel protein</fullName>
    </submittedName>
</protein>
<organism evidence="6 7">
    <name type="scientific">Adlercreutzia equolifaciens subsp. celatus DSM 18785</name>
    <dbReference type="NCBI Taxonomy" id="1121021"/>
    <lineage>
        <taxon>Bacteria</taxon>
        <taxon>Bacillati</taxon>
        <taxon>Actinomycetota</taxon>
        <taxon>Coriobacteriia</taxon>
        <taxon>Eggerthellales</taxon>
        <taxon>Eggerthellaceae</taxon>
        <taxon>Adlercreutzia</taxon>
    </lineage>
</organism>
<reference evidence="6 7" key="1">
    <citation type="journal article" date="2019" name="Microbiol. Resour. Announc.">
        <title>Draft Genome Sequences of Type Strains of Gordonibacter faecihominis, Paraeggerthella hongkongensis, Parvibacter caecicola,Slackia equolifaciens, Slackia faecicanis, and Slackia isoflavoniconvertens.</title>
        <authorList>
            <person name="Danylec N."/>
            <person name="Stoll D.A."/>
            <person name="Dotsch A."/>
            <person name="Huch M."/>
        </authorList>
    </citation>
    <scope>NUCLEOTIDE SEQUENCE [LARGE SCALE GENOMIC DNA]</scope>
    <source>
        <strain evidence="6 7">DSM 18785</strain>
    </source>
</reference>
<evidence type="ECO:0000256" key="1">
    <source>
        <dbReference type="ARBA" id="ARBA00004141"/>
    </source>
</evidence>
<dbReference type="GO" id="GO:0016020">
    <property type="term" value="C:membrane"/>
    <property type="evidence" value="ECO:0007669"/>
    <property type="project" value="UniProtKB-SubCell"/>
</dbReference>
<dbReference type="SUPFAM" id="SSF81340">
    <property type="entry name" value="Clc chloride channel"/>
    <property type="match status" value="1"/>
</dbReference>